<dbReference type="PANTHER" id="PTHR33116">
    <property type="entry name" value="REVERSE TRANSCRIPTASE ZINC-BINDING DOMAIN-CONTAINING PROTEIN-RELATED-RELATED"/>
    <property type="match status" value="1"/>
</dbReference>
<organism evidence="2">
    <name type="scientific">Sesamum latifolium</name>
    <dbReference type="NCBI Taxonomy" id="2727402"/>
    <lineage>
        <taxon>Eukaryota</taxon>
        <taxon>Viridiplantae</taxon>
        <taxon>Streptophyta</taxon>
        <taxon>Embryophyta</taxon>
        <taxon>Tracheophyta</taxon>
        <taxon>Spermatophyta</taxon>
        <taxon>Magnoliopsida</taxon>
        <taxon>eudicotyledons</taxon>
        <taxon>Gunneridae</taxon>
        <taxon>Pentapetalae</taxon>
        <taxon>asterids</taxon>
        <taxon>lamiids</taxon>
        <taxon>Lamiales</taxon>
        <taxon>Pedaliaceae</taxon>
        <taxon>Sesamum</taxon>
    </lineage>
</organism>
<dbReference type="PROSITE" id="PS50878">
    <property type="entry name" value="RT_POL"/>
    <property type="match status" value="1"/>
</dbReference>
<feature type="domain" description="Reverse transcriptase" evidence="1">
    <location>
        <begin position="1"/>
        <end position="149"/>
    </location>
</feature>
<reference evidence="2" key="2">
    <citation type="journal article" date="2024" name="Plant">
        <title>Genomic evolution and insights into agronomic trait innovations of Sesamum species.</title>
        <authorList>
            <person name="Miao H."/>
            <person name="Wang L."/>
            <person name="Qu L."/>
            <person name="Liu H."/>
            <person name="Sun Y."/>
            <person name="Le M."/>
            <person name="Wang Q."/>
            <person name="Wei S."/>
            <person name="Zheng Y."/>
            <person name="Lin W."/>
            <person name="Duan Y."/>
            <person name="Cao H."/>
            <person name="Xiong S."/>
            <person name="Wang X."/>
            <person name="Wei L."/>
            <person name="Li C."/>
            <person name="Ma Q."/>
            <person name="Ju M."/>
            <person name="Zhao R."/>
            <person name="Li G."/>
            <person name="Mu C."/>
            <person name="Tian Q."/>
            <person name="Mei H."/>
            <person name="Zhang T."/>
            <person name="Gao T."/>
            <person name="Zhang H."/>
        </authorList>
    </citation>
    <scope>NUCLEOTIDE SEQUENCE</scope>
    <source>
        <strain evidence="2">KEN1</strain>
    </source>
</reference>
<accession>A0AAW2TNL1</accession>
<dbReference type="EMBL" id="JACGWN010000014">
    <property type="protein sequence ID" value="KAL0406460.1"/>
    <property type="molecule type" value="Genomic_DNA"/>
</dbReference>
<dbReference type="AlphaFoldDB" id="A0AAW2TNL1"/>
<evidence type="ECO:0000313" key="2">
    <source>
        <dbReference type="EMBL" id="KAL0406460.1"/>
    </source>
</evidence>
<gene>
    <name evidence="2" type="ORF">Slati_3959900</name>
</gene>
<sequence>MLCATSVSYSSILSGTQFGSLTPERGLRQGDPLSPYLFLFCTESFSSLLQHAESVGNIRGVSICHQAPTISHLLFADDTLIFCQASHESSSNIRNILNTYRRASGQEINFQKSSITFSRNTEPTLRASLASEFGIHTDNKMEMYLGLPSIAARSKKTLFANIRDRVWQRISGWHEKLLSQAGREVLLQSIIQAIPTYAMSCFKLPDSLLKEIQSLMARFWWSSNGSNKIHWISWQKLCDSKLFGGIGFRRLHLFNLAMLCKQLWRILKSPDCLISRVLRPRYFPSGNVLEANLGHRPSFTWRSIFSAMDIFKAGCRWRVGSGSTIKVWNDPWLPRPACFKPITPLILHLASLKVSDLILQDTIDWNSELVSSLLWPEDRDVILGIPLSKAGCNDTLVWCITLLTGCSQFEALTI</sequence>
<proteinExistence type="predicted"/>
<dbReference type="InterPro" id="IPR000477">
    <property type="entry name" value="RT_dom"/>
</dbReference>
<protein>
    <submittedName>
        <fullName evidence="2">Mitochondrial protein</fullName>
    </submittedName>
</protein>
<evidence type="ECO:0000259" key="1">
    <source>
        <dbReference type="PROSITE" id="PS50878"/>
    </source>
</evidence>
<reference evidence="2" key="1">
    <citation type="submission" date="2020-06" db="EMBL/GenBank/DDBJ databases">
        <authorList>
            <person name="Li T."/>
            <person name="Hu X."/>
            <person name="Zhang T."/>
            <person name="Song X."/>
            <person name="Zhang H."/>
            <person name="Dai N."/>
            <person name="Sheng W."/>
            <person name="Hou X."/>
            <person name="Wei L."/>
        </authorList>
    </citation>
    <scope>NUCLEOTIDE SEQUENCE</scope>
    <source>
        <strain evidence="2">KEN1</strain>
        <tissue evidence="2">Leaf</tissue>
    </source>
</reference>
<comment type="caution">
    <text evidence="2">The sequence shown here is derived from an EMBL/GenBank/DDBJ whole genome shotgun (WGS) entry which is preliminary data.</text>
</comment>
<dbReference type="PANTHER" id="PTHR33116:SF86">
    <property type="entry name" value="REVERSE TRANSCRIPTASE DOMAIN-CONTAINING PROTEIN"/>
    <property type="match status" value="1"/>
</dbReference>
<name>A0AAW2TNL1_9LAMI</name>
<dbReference type="Pfam" id="PF00078">
    <property type="entry name" value="RVT_1"/>
    <property type="match status" value="1"/>
</dbReference>